<comment type="subcellular location">
    <subcellularLocation>
        <location evidence="9">Cytoplasm</location>
    </subcellularLocation>
    <subcellularLocation>
        <location evidence="9">Nucleus</location>
    </subcellularLocation>
</comment>
<dbReference type="GO" id="GO:0071630">
    <property type="term" value="P:nuclear protein quality control by the ubiquitin-proteasome system"/>
    <property type="evidence" value="ECO:0007669"/>
    <property type="project" value="UniProtKB-UniRule"/>
</dbReference>
<dbReference type="GO" id="GO:0031144">
    <property type="term" value="P:proteasome localization"/>
    <property type="evidence" value="ECO:0007669"/>
    <property type="project" value="UniProtKB-UniRule"/>
</dbReference>
<keyword evidence="6 9" id="KW-0653">Protein transport</keyword>
<evidence type="ECO:0000256" key="9">
    <source>
        <dbReference type="RuleBase" id="RU368013"/>
    </source>
</evidence>
<name>A0A3M7BAI3_HORWE</name>
<dbReference type="GO" id="GO:0015031">
    <property type="term" value="P:protein transport"/>
    <property type="evidence" value="ECO:0007669"/>
    <property type="project" value="UniProtKB-UniRule"/>
</dbReference>
<dbReference type="Pfam" id="PF08559">
    <property type="entry name" value="Cut8"/>
    <property type="match status" value="1"/>
</dbReference>
<feature type="compositionally biased region" description="Low complexity" evidence="10">
    <location>
        <begin position="55"/>
        <end position="68"/>
    </location>
</feature>
<comment type="subunit">
    <text evidence="2 9">Binds the proteasome.</text>
</comment>
<feature type="region of interest" description="Disordered" evidence="10">
    <location>
        <begin position="282"/>
        <end position="301"/>
    </location>
</feature>
<dbReference type="InterPro" id="IPR038422">
    <property type="entry name" value="Cut8/Sts1_sf"/>
</dbReference>
<evidence type="ECO:0000256" key="7">
    <source>
        <dbReference type="ARBA" id="ARBA00023242"/>
    </source>
</evidence>
<reference evidence="11 12" key="1">
    <citation type="journal article" date="2018" name="BMC Genomics">
        <title>Genomic evidence for intraspecific hybridization in a clonal and extremely halotolerant yeast.</title>
        <authorList>
            <person name="Gostincar C."/>
            <person name="Stajich J.E."/>
            <person name="Zupancic J."/>
            <person name="Zalar P."/>
            <person name="Gunde-Cimerman N."/>
        </authorList>
    </citation>
    <scope>NUCLEOTIDE SEQUENCE [LARGE SCALE GENOMIC DNA]</scope>
    <source>
        <strain evidence="11 12">EXF-151</strain>
    </source>
</reference>
<evidence type="ECO:0000256" key="3">
    <source>
        <dbReference type="ARBA" id="ARBA00016204"/>
    </source>
</evidence>
<dbReference type="PANTHER" id="PTHR28032:SF1">
    <property type="entry name" value="FI02826P"/>
    <property type="match status" value="1"/>
</dbReference>
<dbReference type="Gene3D" id="1.20.58.1590">
    <property type="entry name" value="Tethering factor for nuclear proteasome Cut8/Sts1"/>
    <property type="match status" value="1"/>
</dbReference>
<feature type="region of interest" description="Disordered" evidence="10">
    <location>
        <begin position="23"/>
        <end position="90"/>
    </location>
</feature>
<protein>
    <recommendedName>
        <fullName evidence="3 9">Tethering factor for nuclear proteasome STS1</fullName>
    </recommendedName>
</protein>
<dbReference type="InterPro" id="IPR013868">
    <property type="entry name" value="Cut8/Sts1_fam"/>
</dbReference>
<evidence type="ECO:0000256" key="10">
    <source>
        <dbReference type="SAM" id="MobiDB-lite"/>
    </source>
</evidence>
<keyword evidence="5 9" id="KW-0963">Cytoplasm</keyword>
<comment type="caution">
    <text evidence="11">The sequence shown here is derived from an EMBL/GenBank/DDBJ whole genome shotgun (WGS) entry which is preliminary data.</text>
</comment>
<dbReference type="PANTHER" id="PTHR28032">
    <property type="entry name" value="FI02826P"/>
    <property type="match status" value="1"/>
</dbReference>
<accession>A0A3M7BAI3</accession>
<dbReference type="GO" id="GO:0070628">
    <property type="term" value="F:proteasome binding"/>
    <property type="evidence" value="ECO:0007669"/>
    <property type="project" value="TreeGrafter"/>
</dbReference>
<evidence type="ECO:0000313" key="12">
    <source>
        <dbReference type="Proteomes" id="UP000270230"/>
    </source>
</evidence>
<evidence type="ECO:0000256" key="5">
    <source>
        <dbReference type="ARBA" id="ARBA00022490"/>
    </source>
</evidence>
<feature type="compositionally biased region" description="Basic and acidic residues" evidence="10">
    <location>
        <begin position="45"/>
        <end position="54"/>
    </location>
</feature>
<keyword evidence="7 9" id="KW-0539">Nucleus</keyword>
<organism evidence="11 12">
    <name type="scientific">Hortaea werneckii</name>
    <name type="common">Black yeast</name>
    <name type="synonym">Cladosporium werneckii</name>
    <dbReference type="NCBI Taxonomy" id="91943"/>
    <lineage>
        <taxon>Eukaryota</taxon>
        <taxon>Fungi</taxon>
        <taxon>Dikarya</taxon>
        <taxon>Ascomycota</taxon>
        <taxon>Pezizomycotina</taxon>
        <taxon>Dothideomycetes</taxon>
        <taxon>Dothideomycetidae</taxon>
        <taxon>Mycosphaerellales</taxon>
        <taxon>Teratosphaeriaceae</taxon>
        <taxon>Hortaea</taxon>
    </lineage>
</organism>
<dbReference type="GO" id="GO:0031965">
    <property type="term" value="C:nuclear membrane"/>
    <property type="evidence" value="ECO:0007669"/>
    <property type="project" value="TreeGrafter"/>
</dbReference>
<dbReference type="VEuPathDB" id="FungiDB:BTJ68_14440"/>
<evidence type="ECO:0000256" key="8">
    <source>
        <dbReference type="ARBA" id="ARBA00025651"/>
    </source>
</evidence>
<proteinExistence type="inferred from homology"/>
<evidence type="ECO:0000256" key="6">
    <source>
        <dbReference type="ARBA" id="ARBA00022927"/>
    </source>
</evidence>
<evidence type="ECO:0000256" key="1">
    <source>
        <dbReference type="ARBA" id="ARBA00006199"/>
    </source>
</evidence>
<dbReference type="AlphaFoldDB" id="A0A3M7BAI3"/>
<comment type="function">
    <text evidence="8 9">Involved in ubiquitin-mediated protein degradation. Regulatory factor in the ubiquitin/proteasome pathway that controls the turnover of proteasome substrates. Targets proteasomes to the nucleus and facilitates the degradation of nuclear proteins.</text>
</comment>
<dbReference type="OrthoDB" id="10061064at2759"/>
<sequence>MNTLAHFDPLAAPHLLAANHPHLSASPSRFDPSQFHTMSGRKRKASEEPDHDRMSLSPTASPSISSRPLAAAGSRHASKRTRTGAAGGRPLALPRLLETLSADEMRQLLQNVCDQHPELQQEIVTKAPRPSIESTLQVLSTYESAFREAFPLGNRTTSDYSYNRVRHHLLQLIDSLRDYTPHFLPPQETQTMLSLTYLDSVTNMIHRLPDWDSYQHQRHKHDAYDEISKAWALVIREASKRAGGFHLQFGGWDQKLVEHNQKSGGRLEEALDELKASLGFMQGGSSGSHNAGAGAGGGGSVSEERANIRQQLFSGTYGQGLGKPMVNVISLPEPSLSKLTPSDRDRVRDCILLLRTGKGKANLSVQRKTWDVQVSEIHNYMLKLTAERDVGAKVSTLAR</sequence>
<evidence type="ECO:0000313" key="11">
    <source>
        <dbReference type="EMBL" id="RMY36863.1"/>
    </source>
</evidence>
<keyword evidence="4 9" id="KW-0813">Transport</keyword>
<dbReference type="Proteomes" id="UP000270230">
    <property type="component" value="Unassembled WGS sequence"/>
</dbReference>
<dbReference type="EMBL" id="QWIN01001757">
    <property type="protein sequence ID" value="RMY36863.1"/>
    <property type="molecule type" value="Genomic_DNA"/>
</dbReference>
<dbReference type="FunFam" id="1.20.58.1590:FF:000001">
    <property type="entry name" value="Tethering factor for nuclear proteasome STS1"/>
    <property type="match status" value="1"/>
</dbReference>
<evidence type="ECO:0000256" key="4">
    <source>
        <dbReference type="ARBA" id="ARBA00022448"/>
    </source>
</evidence>
<gene>
    <name evidence="11" type="ORF">D0865_13530</name>
</gene>
<evidence type="ECO:0000256" key="2">
    <source>
        <dbReference type="ARBA" id="ARBA00011464"/>
    </source>
</evidence>
<comment type="similarity">
    <text evidence="1 9">Belongs to the cut8/STS1 family.</text>
</comment>
<dbReference type="GO" id="GO:0005737">
    <property type="term" value="C:cytoplasm"/>
    <property type="evidence" value="ECO:0007669"/>
    <property type="project" value="UniProtKB-SubCell"/>
</dbReference>